<reference evidence="3" key="1">
    <citation type="journal article" date="2019" name="Int. J. Syst. Evol. Microbiol.">
        <title>The Global Catalogue of Microorganisms (GCM) 10K type strain sequencing project: providing services to taxonomists for standard genome sequencing and annotation.</title>
        <authorList>
            <consortium name="The Broad Institute Genomics Platform"/>
            <consortium name="The Broad Institute Genome Sequencing Center for Infectious Disease"/>
            <person name="Wu L."/>
            <person name="Ma J."/>
        </authorList>
    </citation>
    <scope>NUCLEOTIDE SEQUENCE [LARGE SCALE GENOMIC DNA]</scope>
    <source>
        <strain evidence="3">CCM 8875</strain>
    </source>
</reference>
<dbReference type="Pfam" id="PF00565">
    <property type="entry name" value="SNase"/>
    <property type="match status" value="1"/>
</dbReference>
<dbReference type="InterPro" id="IPR035437">
    <property type="entry name" value="SNase_OB-fold_sf"/>
</dbReference>
<dbReference type="SMART" id="SM00318">
    <property type="entry name" value="SNc"/>
    <property type="match status" value="1"/>
</dbReference>
<evidence type="ECO:0000313" key="3">
    <source>
        <dbReference type="Proteomes" id="UP001597302"/>
    </source>
</evidence>
<dbReference type="PANTHER" id="PTHR12302">
    <property type="entry name" value="EBNA2 BINDING PROTEIN P100"/>
    <property type="match status" value="1"/>
</dbReference>
<protein>
    <submittedName>
        <fullName evidence="2">Thermonuclease family protein</fullName>
    </submittedName>
</protein>
<comment type="caution">
    <text evidence="2">The sequence shown here is derived from an EMBL/GenBank/DDBJ whole genome shotgun (WGS) entry which is preliminary data.</text>
</comment>
<gene>
    <name evidence="2" type="ORF">ACFQ5P_19035</name>
</gene>
<dbReference type="RefSeq" id="WP_131573812.1">
    <property type="nucleotide sequence ID" value="NZ_CBCSAJ010000076.1"/>
</dbReference>
<dbReference type="InterPro" id="IPR016071">
    <property type="entry name" value="Staphylococal_nuclease_OB-fold"/>
</dbReference>
<dbReference type="EMBL" id="JBHTOQ010000052">
    <property type="protein sequence ID" value="MFD1483393.1"/>
    <property type="molecule type" value="Genomic_DNA"/>
</dbReference>
<name>A0ABW4E226_9RHOB</name>
<dbReference type="PROSITE" id="PS50830">
    <property type="entry name" value="TNASE_3"/>
    <property type="match status" value="1"/>
</dbReference>
<dbReference type="PANTHER" id="PTHR12302:SF26">
    <property type="entry name" value="BLR1266 PROTEIN"/>
    <property type="match status" value="1"/>
</dbReference>
<evidence type="ECO:0000313" key="2">
    <source>
        <dbReference type="EMBL" id="MFD1483393.1"/>
    </source>
</evidence>
<keyword evidence="3" id="KW-1185">Reference proteome</keyword>
<dbReference type="Proteomes" id="UP001597302">
    <property type="component" value="Unassembled WGS sequence"/>
</dbReference>
<evidence type="ECO:0000259" key="1">
    <source>
        <dbReference type="PROSITE" id="PS50830"/>
    </source>
</evidence>
<dbReference type="Gene3D" id="2.40.50.90">
    <property type="match status" value="1"/>
</dbReference>
<sequence length="179" mass="19819">MAVNNSLLRPESNTGSFQRRKRRMNRVFAIAALCCTIAGPGLANSIAGQASVIDGDTIEIHGERIRLVSIDAPESRQPCFDQQGRAWRCGQQAALALSDFIARRPVACQSEGKDRYRRILGDCAVANVSLSAWMIENGWAVPYYDRDRRHAAGADRAKAARRGIWSGAFETPSDWRKIN</sequence>
<dbReference type="SUPFAM" id="SSF50199">
    <property type="entry name" value="Staphylococcal nuclease"/>
    <property type="match status" value="1"/>
</dbReference>
<accession>A0ABW4E226</accession>
<proteinExistence type="predicted"/>
<organism evidence="2 3">
    <name type="scientific">Paracoccus nototheniae</name>
    <dbReference type="NCBI Taxonomy" id="2489002"/>
    <lineage>
        <taxon>Bacteria</taxon>
        <taxon>Pseudomonadati</taxon>
        <taxon>Pseudomonadota</taxon>
        <taxon>Alphaproteobacteria</taxon>
        <taxon>Rhodobacterales</taxon>
        <taxon>Paracoccaceae</taxon>
        <taxon>Paracoccus</taxon>
    </lineage>
</organism>
<feature type="domain" description="TNase-like" evidence="1">
    <location>
        <begin position="52"/>
        <end position="167"/>
    </location>
</feature>